<dbReference type="SUPFAM" id="SSF161098">
    <property type="entry name" value="MetI-like"/>
    <property type="match status" value="1"/>
</dbReference>
<evidence type="ECO:0000256" key="4">
    <source>
        <dbReference type="ARBA" id="ARBA00022692"/>
    </source>
</evidence>
<keyword evidence="6 7" id="KW-0472">Membrane</keyword>
<keyword evidence="5 7" id="KW-1133">Transmembrane helix</keyword>
<dbReference type="Pfam" id="PF19300">
    <property type="entry name" value="BPD_transp_1_N"/>
    <property type="match status" value="1"/>
</dbReference>
<keyword evidence="4 7" id="KW-0812">Transmembrane</keyword>
<comment type="subcellular location">
    <subcellularLocation>
        <location evidence="1 7">Cell membrane</location>
        <topology evidence="1 7">Multi-pass membrane protein</topology>
    </subcellularLocation>
</comment>
<evidence type="ECO:0000256" key="3">
    <source>
        <dbReference type="ARBA" id="ARBA00022475"/>
    </source>
</evidence>
<feature type="transmembrane region" description="Helical" evidence="7">
    <location>
        <begin position="264"/>
        <end position="286"/>
    </location>
</feature>
<dbReference type="Gene3D" id="1.10.3720.10">
    <property type="entry name" value="MetI-like"/>
    <property type="match status" value="1"/>
</dbReference>
<keyword evidence="2 7" id="KW-0813">Transport</keyword>
<evidence type="ECO:0000259" key="8">
    <source>
        <dbReference type="PROSITE" id="PS50928"/>
    </source>
</evidence>
<dbReference type="InterPro" id="IPR045621">
    <property type="entry name" value="BPD_transp_1_N"/>
</dbReference>
<keyword evidence="3" id="KW-1003">Cell membrane</keyword>
<evidence type="ECO:0000313" key="10">
    <source>
        <dbReference type="Proteomes" id="UP000564704"/>
    </source>
</evidence>
<dbReference type="PROSITE" id="PS50928">
    <property type="entry name" value="ABC_TM1"/>
    <property type="match status" value="1"/>
</dbReference>
<feature type="transmembrane region" description="Helical" evidence="7">
    <location>
        <begin position="161"/>
        <end position="183"/>
    </location>
</feature>
<dbReference type="RefSeq" id="WP_154148730.1">
    <property type="nucleotide sequence ID" value="NZ_SZWE01000001.1"/>
</dbReference>
<accession>A0A844CI53</accession>
<evidence type="ECO:0000256" key="2">
    <source>
        <dbReference type="ARBA" id="ARBA00022448"/>
    </source>
</evidence>
<evidence type="ECO:0000256" key="1">
    <source>
        <dbReference type="ARBA" id="ARBA00004651"/>
    </source>
</evidence>
<feature type="transmembrane region" description="Helical" evidence="7">
    <location>
        <begin position="306"/>
        <end position="325"/>
    </location>
</feature>
<dbReference type="Proteomes" id="UP000564704">
    <property type="component" value="Unassembled WGS sequence"/>
</dbReference>
<proteinExistence type="inferred from homology"/>
<dbReference type="PANTHER" id="PTHR43163:SF6">
    <property type="entry name" value="DIPEPTIDE TRANSPORT SYSTEM PERMEASE PROTEIN DPPB-RELATED"/>
    <property type="match status" value="1"/>
</dbReference>
<dbReference type="GO" id="GO:0055085">
    <property type="term" value="P:transmembrane transport"/>
    <property type="evidence" value="ECO:0007669"/>
    <property type="project" value="InterPro"/>
</dbReference>
<feature type="domain" description="ABC transmembrane type-1" evidence="8">
    <location>
        <begin position="116"/>
        <end position="325"/>
    </location>
</feature>
<name>A0A844CI53_9RHOB</name>
<dbReference type="InterPro" id="IPR000515">
    <property type="entry name" value="MetI-like"/>
</dbReference>
<organism evidence="9 10">
    <name type="scientific">Roseovarius bejariae</name>
    <dbReference type="NCBI Taxonomy" id="2576383"/>
    <lineage>
        <taxon>Bacteria</taxon>
        <taxon>Pseudomonadati</taxon>
        <taxon>Pseudomonadota</taxon>
        <taxon>Alphaproteobacteria</taxon>
        <taxon>Rhodobacterales</taxon>
        <taxon>Roseobacteraceae</taxon>
        <taxon>Roseovarius</taxon>
    </lineage>
</organism>
<feature type="transmembrane region" description="Helical" evidence="7">
    <location>
        <begin position="120"/>
        <end position="140"/>
    </location>
</feature>
<sequence length="338" mass="36332">MAPRPLIDVARRGLALGLSLLLIALAIFGLLSLAPGDPLAHMPLTLPPEVRAAMREAMGLDAPWPARLALWLRQVLVIEPLALCDALLGTAWAEGLPRLISWHSHTPVTGLIADRLPQTLRLMGLAYLLGLACALPLGLWQAHTHRSPGDHAASALTMTAYALPPFVTALLLIWLFSITLGWLPSGYDPSHRITDAQSLWIEARQLLLPVIVLSLQITAQLARHLRASAIEVLHADHIRTARAKGLGPRALLTGHVMRHAMVPVITLMALGLPQVFGGAIITEQVFAINGIGHLLISSIHAGDLPVVQTITLLIAVLVVLANLLADAAYRWLDPRIAA</sequence>
<keyword evidence="10" id="KW-1185">Reference proteome</keyword>
<dbReference type="EMBL" id="SZWE01000001">
    <property type="protein sequence ID" value="MRU14362.1"/>
    <property type="molecule type" value="Genomic_DNA"/>
</dbReference>
<dbReference type="AlphaFoldDB" id="A0A844CI53"/>
<dbReference type="OrthoDB" id="9807402at2"/>
<evidence type="ECO:0000256" key="7">
    <source>
        <dbReference type="RuleBase" id="RU363032"/>
    </source>
</evidence>
<gene>
    <name evidence="9" type="ORF">FDP25_02850</name>
</gene>
<dbReference type="Pfam" id="PF00528">
    <property type="entry name" value="BPD_transp_1"/>
    <property type="match status" value="1"/>
</dbReference>
<dbReference type="InterPro" id="IPR035906">
    <property type="entry name" value="MetI-like_sf"/>
</dbReference>
<dbReference type="PANTHER" id="PTHR43163">
    <property type="entry name" value="DIPEPTIDE TRANSPORT SYSTEM PERMEASE PROTEIN DPPB-RELATED"/>
    <property type="match status" value="1"/>
</dbReference>
<reference evidence="9 10" key="1">
    <citation type="submission" date="2019-05" db="EMBL/GenBank/DDBJ databases">
        <title>Roseovarius bejariae sp. nov., a moderately halophylic bacterium isolated from a saline soil in Rambla Salada (Murcia).</title>
        <authorList>
            <person name="Castro D.J."/>
            <person name="Gomez-Altuve A."/>
            <person name="Reina J.C."/>
            <person name="Rodriguez M."/>
            <person name="Sampedro I."/>
            <person name="Llamas I."/>
            <person name="Martinez-Checa F."/>
        </authorList>
    </citation>
    <scope>NUCLEOTIDE SEQUENCE [LARGE SCALE GENOMIC DNA]</scope>
    <source>
        <strain evidence="9 10">A21</strain>
    </source>
</reference>
<dbReference type="GO" id="GO:0005886">
    <property type="term" value="C:plasma membrane"/>
    <property type="evidence" value="ECO:0007669"/>
    <property type="project" value="UniProtKB-SubCell"/>
</dbReference>
<comment type="caution">
    <text evidence="9">The sequence shown here is derived from an EMBL/GenBank/DDBJ whole genome shotgun (WGS) entry which is preliminary data.</text>
</comment>
<protein>
    <submittedName>
        <fullName evidence="9">ABC transporter permease</fullName>
    </submittedName>
</protein>
<evidence type="ECO:0000256" key="5">
    <source>
        <dbReference type="ARBA" id="ARBA00022989"/>
    </source>
</evidence>
<comment type="similarity">
    <text evidence="7">Belongs to the binding-protein-dependent transport system permease family.</text>
</comment>
<evidence type="ECO:0000256" key="6">
    <source>
        <dbReference type="ARBA" id="ARBA00023136"/>
    </source>
</evidence>
<evidence type="ECO:0000313" key="9">
    <source>
        <dbReference type="EMBL" id="MRU14362.1"/>
    </source>
</evidence>